<dbReference type="PANTHER" id="PTHR10724">
    <property type="entry name" value="30S RIBOSOMAL PROTEIN S1"/>
    <property type="match status" value="1"/>
</dbReference>
<feature type="compositionally biased region" description="Basic and acidic residues" evidence="1">
    <location>
        <begin position="141"/>
        <end position="167"/>
    </location>
</feature>
<evidence type="ECO:0000256" key="1">
    <source>
        <dbReference type="SAM" id="MobiDB-lite"/>
    </source>
</evidence>
<accession>A0ABS6EPR2</accession>
<feature type="compositionally biased region" description="Low complexity" evidence="1">
    <location>
        <begin position="92"/>
        <end position="101"/>
    </location>
</feature>
<evidence type="ECO:0000313" key="3">
    <source>
        <dbReference type="EMBL" id="MBU5489485.1"/>
    </source>
</evidence>
<name>A0ABS6EPR2_9FIRM</name>
<protein>
    <submittedName>
        <fullName evidence="3">S1 RNA-binding domain-containing protein</fullName>
    </submittedName>
</protein>
<reference evidence="3 4" key="1">
    <citation type="submission" date="2021-06" db="EMBL/GenBank/DDBJ databases">
        <authorList>
            <person name="Sun Q."/>
            <person name="Li D."/>
        </authorList>
    </citation>
    <scope>NUCLEOTIDE SEQUENCE [LARGE SCALE GENOMIC DNA]</scope>
    <source>
        <strain evidence="3 4">MSJd-7</strain>
    </source>
</reference>
<feature type="domain" description="S1 motif" evidence="2">
    <location>
        <begin position="6"/>
        <end position="74"/>
    </location>
</feature>
<organism evidence="3 4">
    <name type="scientific">Butyricicoccus intestinisimiae</name>
    <dbReference type="NCBI Taxonomy" id="2841509"/>
    <lineage>
        <taxon>Bacteria</taxon>
        <taxon>Bacillati</taxon>
        <taxon>Bacillota</taxon>
        <taxon>Clostridia</taxon>
        <taxon>Eubacteriales</taxon>
        <taxon>Butyricicoccaceae</taxon>
        <taxon>Butyricicoccus</taxon>
    </lineage>
</organism>
<keyword evidence="4" id="KW-1185">Reference proteome</keyword>
<dbReference type="SMART" id="SM00316">
    <property type="entry name" value="S1"/>
    <property type="match status" value="1"/>
</dbReference>
<feature type="compositionally biased region" description="Polar residues" evidence="1">
    <location>
        <begin position="73"/>
        <end position="86"/>
    </location>
</feature>
<gene>
    <name evidence="3" type="ORF">KQI75_02385</name>
</gene>
<dbReference type="PROSITE" id="PS50126">
    <property type="entry name" value="S1"/>
    <property type="match status" value="1"/>
</dbReference>
<dbReference type="InterPro" id="IPR003029">
    <property type="entry name" value="S1_domain"/>
</dbReference>
<dbReference type="Pfam" id="PF00575">
    <property type="entry name" value="S1"/>
    <property type="match status" value="1"/>
</dbReference>
<dbReference type="EMBL" id="JAHLQI010000001">
    <property type="protein sequence ID" value="MBU5489485.1"/>
    <property type="molecule type" value="Genomic_DNA"/>
</dbReference>
<dbReference type="CDD" id="cd05692">
    <property type="entry name" value="S1_RPS1_repeat_hs4"/>
    <property type="match status" value="1"/>
</dbReference>
<evidence type="ECO:0000259" key="2">
    <source>
        <dbReference type="PROSITE" id="PS50126"/>
    </source>
</evidence>
<dbReference type="RefSeq" id="WP_216469078.1">
    <property type="nucleotide sequence ID" value="NZ_JAHLQI010000001.1"/>
</dbReference>
<evidence type="ECO:0000313" key="4">
    <source>
        <dbReference type="Proteomes" id="UP000783588"/>
    </source>
</evidence>
<comment type="caution">
    <text evidence="3">The sequence shown here is derived from an EMBL/GenBank/DDBJ whole genome shotgun (WGS) entry which is preliminary data.</text>
</comment>
<sequence length="173" mass="19092">MELAVGEIISGKVTGITKFGAFVSLPEGKSGLVHISEVDQSYVSDIRDHLTEGQEVKVKVIAIDDNGRVNLSIKRTQPRQNSNGEQRSFRRSNQNGTHSNGNGTGGYQRRAGSSNGGKKFQQRQPGGYAPRQAAKEAPASFEDKLKLFMQDSESRMADLRRNTDKKNGSRRRK</sequence>
<dbReference type="Proteomes" id="UP000783588">
    <property type="component" value="Unassembled WGS sequence"/>
</dbReference>
<proteinExistence type="predicted"/>
<feature type="region of interest" description="Disordered" evidence="1">
    <location>
        <begin position="71"/>
        <end position="173"/>
    </location>
</feature>
<dbReference type="InterPro" id="IPR050437">
    <property type="entry name" value="Ribos_protein_bS1-like"/>
</dbReference>